<keyword evidence="8 10" id="KW-0496">Mitochondrion</keyword>
<evidence type="ECO:0000256" key="9">
    <source>
        <dbReference type="ARBA" id="ARBA00023136"/>
    </source>
</evidence>
<dbReference type="PANTHER" id="PTHR12700">
    <property type="entry name" value="ATP SYNTHASE SUBUNIT D, MITOCHONDRIAL"/>
    <property type="match status" value="1"/>
</dbReference>
<dbReference type="AlphaFoldDB" id="A0AAV1KNC2"/>
<evidence type="ECO:0000256" key="7">
    <source>
        <dbReference type="ARBA" id="ARBA00023065"/>
    </source>
</evidence>
<comment type="caution">
    <text evidence="12">The sequence shown here is derived from an EMBL/GenBank/DDBJ whole genome shotgun (WGS) entry which is preliminary data.</text>
</comment>
<evidence type="ECO:0000256" key="6">
    <source>
        <dbReference type="ARBA" id="ARBA00022792"/>
    </source>
</evidence>
<dbReference type="Proteomes" id="UP001314205">
    <property type="component" value="Unassembled WGS sequence"/>
</dbReference>
<dbReference type="GO" id="GO:0015986">
    <property type="term" value="P:proton motive force-driven ATP synthesis"/>
    <property type="evidence" value="ECO:0007669"/>
    <property type="project" value="UniProtKB-UniRule"/>
</dbReference>
<evidence type="ECO:0000256" key="3">
    <source>
        <dbReference type="ARBA" id="ARBA00022448"/>
    </source>
</evidence>
<dbReference type="Gene3D" id="6.10.280.70">
    <property type="match status" value="1"/>
</dbReference>
<evidence type="ECO:0000313" key="12">
    <source>
        <dbReference type="EMBL" id="CAK1583647.1"/>
    </source>
</evidence>
<protein>
    <recommendedName>
        <fullName evidence="10">ATP synthase subunit d, mitochondrial</fullName>
    </recommendedName>
</protein>
<evidence type="ECO:0000256" key="8">
    <source>
        <dbReference type="ARBA" id="ARBA00023128"/>
    </source>
</evidence>
<comment type="similarity">
    <text evidence="2 10">Belongs to the ATPase d subunit family.</text>
</comment>
<name>A0AAV1KNC2_9NEOP</name>
<dbReference type="GO" id="GO:0045259">
    <property type="term" value="C:proton-transporting ATP synthase complex"/>
    <property type="evidence" value="ECO:0007669"/>
    <property type="project" value="UniProtKB-KW"/>
</dbReference>
<dbReference type="GO" id="GO:0015078">
    <property type="term" value="F:proton transmembrane transporter activity"/>
    <property type="evidence" value="ECO:0007669"/>
    <property type="project" value="InterPro"/>
</dbReference>
<keyword evidence="6 10" id="KW-0999">Mitochondrion inner membrane</keyword>
<evidence type="ECO:0000256" key="5">
    <source>
        <dbReference type="ARBA" id="ARBA00022781"/>
    </source>
</evidence>
<evidence type="ECO:0000256" key="1">
    <source>
        <dbReference type="ARBA" id="ARBA00004273"/>
    </source>
</evidence>
<comment type="subcellular location">
    <subcellularLocation>
        <location evidence="1 10">Mitochondrion inner membrane</location>
    </subcellularLocation>
</comment>
<keyword evidence="9 10" id="KW-0472">Membrane</keyword>
<dbReference type="Pfam" id="PF05873">
    <property type="entry name" value="Mt_ATP-synt_D"/>
    <property type="match status" value="1"/>
</dbReference>
<proteinExistence type="inferred from homology"/>
<dbReference type="EMBL" id="CAVLGL010000057">
    <property type="protein sequence ID" value="CAK1583647.1"/>
    <property type="molecule type" value="Genomic_DNA"/>
</dbReference>
<feature type="region of interest" description="Disordered" evidence="11">
    <location>
        <begin position="149"/>
        <end position="177"/>
    </location>
</feature>
<keyword evidence="7 10" id="KW-0406">Ion transport</keyword>
<evidence type="ECO:0000256" key="4">
    <source>
        <dbReference type="ARBA" id="ARBA00022547"/>
    </source>
</evidence>
<dbReference type="PIRSF" id="PIRSF005514">
    <property type="entry name" value="ATPase_F0_D_mt"/>
    <property type="match status" value="1"/>
</dbReference>
<keyword evidence="4" id="KW-0138">CF(0)</keyword>
<keyword evidence="5 10" id="KW-0375">Hydrogen ion transport</keyword>
<evidence type="ECO:0000256" key="11">
    <source>
        <dbReference type="SAM" id="MobiDB-lite"/>
    </source>
</evidence>
<organism evidence="12 13">
    <name type="scientific">Parnassius mnemosyne</name>
    <name type="common">clouded apollo</name>
    <dbReference type="NCBI Taxonomy" id="213953"/>
    <lineage>
        <taxon>Eukaryota</taxon>
        <taxon>Metazoa</taxon>
        <taxon>Ecdysozoa</taxon>
        <taxon>Arthropoda</taxon>
        <taxon>Hexapoda</taxon>
        <taxon>Insecta</taxon>
        <taxon>Pterygota</taxon>
        <taxon>Neoptera</taxon>
        <taxon>Endopterygota</taxon>
        <taxon>Lepidoptera</taxon>
        <taxon>Glossata</taxon>
        <taxon>Ditrysia</taxon>
        <taxon>Papilionoidea</taxon>
        <taxon>Papilionidae</taxon>
        <taxon>Parnassiinae</taxon>
        <taxon>Parnassini</taxon>
        <taxon>Parnassius</taxon>
        <taxon>Driopa</taxon>
    </lineage>
</organism>
<dbReference type="InterPro" id="IPR008689">
    <property type="entry name" value="ATP_synth_F0_dsu_mt"/>
</dbReference>
<evidence type="ECO:0000256" key="10">
    <source>
        <dbReference type="PIRNR" id="PIRNR005514"/>
    </source>
</evidence>
<dbReference type="InterPro" id="IPR036228">
    <property type="entry name" value="ATP_synth_F0_dsu_sf_mt"/>
</dbReference>
<dbReference type="GO" id="GO:0005743">
    <property type="term" value="C:mitochondrial inner membrane"/>
    <property type="evidence" value="ECO:0007669"/>
    <property type="project" value="UniProtKB-SubCell"/>
</dbReference>
<comment type="function">
    <text evidence="10">Mitochondrial membrane ATP synthase (F(1)F(0) ATP synthase or Complex V) produces ATP from ADP in the presence of a proton gradient across the membrane which is generated by electron transport complexes of the respiratory chain. F-type ATPases consist of two structural domains, F(1) - containing the extramembraneous catalytic core, and F(0) - containing the membrane proton channel, linked together by a central stalk and a peripheral stalk. During catalysis, ATP synthesis in the catalytic domain of F(1) is coupled via a rotary mechanism of the central stalk subunits to proton translocation.</text>
</comment>
<reference evidence="12 13" key="1">
    <citation type="submission" date="2023-11" db="EMBL/GenBank/DDBJ databases">
        <authorList>
            <person name="Hedman E."/>
            <person name="Englund M."/>
            <person name="Stromberg M."/>
            <person name="Nyberg Akerstrom W."/>
            <person name="Nylinder S."/>
            <person name="Jareborg N."/>
            <person name="Kallberg Y."/>
            <person name="Kronander E."/>
        </authorList>
    </citation>
    <scope>NUCLEOTIDE SEQUENCE [LARGE SCALE GENOMIC DNA]</scope>
</reference>
<evidence type="ECO:0000313" key="13">
    <source>
        <dbReference type="Proteomes" id="UP001314205"/>
    </source>
</evidence>
<evidence type="ECO:0000256" key="2">
    <source>
        <dbReference type="ARBA" id="ARBA00006842"/>
    </source>
</evidence>
<accession>A0AAV1KNC2</accession>
<sequence>MAKRFTQRTVNWLELEKRVPPEQKTNFYVFKGKSDVYLQRVLANPAEMPKINWDTYRKLIPDKKIVDNLKSDLEKYKVPYPEDTLTSKIEEQWKALQPEIEKFCAEQDKEIEKATKELNIIKALPKFEDMTMEMYYDLYPDEALDPVNRPTFWPHNPEEQLGYQTPEQKAMKKGGGH</sequence>
<keyword evidence="13" id="KW-1185">Reference proteome</keyword>
<dbReference type="SUPFAM" id="SSF161065">
    <property type="entry name" value="ATP synthase D chain-like"/>
    <property type="match status" value="1"/>
</dbReference>
<keyword evidence="3 10" id="KW-0813">Transport</keyword>
<gene>
    <name evidence="12" type="ORF">PARMNEM_LOCUS5014</name>
</gene>